<proteinExistence type="predicted"/>
<sequence length="141" mass="14853">MSAVENRNVVLVQESGHGPYGQFVSIGQHIMGADEPGAVGGHNTGPDPFEFVLAGIGACTVMTIRMYANRKKWPLDDVRVSVRHVRAATGGEGGVRHAVERTISLAGALDDEQRAALMAIAERCPVSLALETGMEITSIAG</sequence>
<evidence type="ECO:0000313" key="1">
    <source>
        <dbReference type="EMBL" id="NIJ58256.1"/>
    </source>
</evidence>
<dbReference type="InterPro" id="IPR015946">
    <property type="entry name" value="KH_dom-like_a/b"/>
</dbReference>
<name>A0ABX0UZ77_9HYPH</name>
<dbReference type="Proteomes" id="UP001429580">
    <property type="component" value="Unassembled WGS sequence"/>
</dbReference>
<organism evidence="1 2">
    <name type="scientific">Pseudochelatococcus lubricantis</name>
    <dbReference type="NCBI Taxonomy" id="1538102"/>
    <lineage>
        <taxon>Bacteria</taxon>
        <taxon>Pseudomonadati</taxon>
        <taxon>Pseudomonadota</taxon>
        <taxon>Alphaproteobacteria</taxon>
        <taxon>Hyphomicrobiales</taxon>
        <taxon>Chelatococcaceae</taxon>
        <taxon>Pseudochelatococcus</taxon>
    </lineage>
</organism>
<dbReference type="PANTHER" id="PTHR39624:SF2">
    <property type="entry name" value="OSMC-LIKE PROTEIN"/>
    <property type="match status" value="1"/>
</dbReference>
<keyword evidence="2" id="KW-1185">Reference proteome</keyword>
<evidence type="ECO:0000313" key="2">
    <source>
        <dbReference type="Proteomes" id="UP001429580"/>
    </source>
</evidence>
<protein>
    <submittedName>
        <fullName evidence="1">Redox protein</fullName>
    </submittedName>
</protein>
<dbReference type="InterPro" id="IPR003718">
    <property type="entry name" value="OsmC/Ohr_fam"/>
</dbReference>
<dbReference type="PANTHER" id="PTHR39624">
    <property type="entry name" value="PROTEIN INVOLVED IN RIMO-MEDIATED BETA-METHYLTHIOLATION OF RIBOSOMAL PROTEIN S12 YCAO"/>
    <property type="match status" value="1"/>
</dbReference>
<dbReference type="EMBL" id="JAASQI010000004">
    <property type="protein sequence ID" value="NIJ58256.1"/>
    <property type="molecule type" value="Genomic_DNA"/>
</dbReference>
<gene>
    <name evidence="1" type="ORF">FHS82_002098</name>
</gene>
<dbReference type="Pfam" id="PF02566">
    <property type="entry name" value="OsmC"/>
    <property type="match status" value="1"/>
</dbReference>
<comment type="caution">
    <text evidence="1">The sequence shown here is derived from an EMBL/GenBank/DDBJ whole genome shotgun (WGS) entry which is preliminary data.</text>
</comment>
<reference evidence="1 2" key="1">
    <citation type="submission" date="2020-03" db="EMBL/GenBank/DDBJ databases">
        <title>Genomic Encyclopedia of Type Strains, Phase IV (KMG-IV): sequencing the most valuable type-strain genomes for metagenomic binning, comparative biology and taxonomic classification.</title>
        <authorList>
            <person name="Goeker M."/>
        </authorList>
    </citation>
    <scope>NUCLEOTIDE SEQUENCE [LARGE SCALE GENOMIC DNA]</scope>
    <source>
        <strain evidence="1 2">DSM 103870</strain>
    </source>
</reference>
<dbReference type="SUPFAM" id="SSF82784">
    <property type="entry name" value="OsmC-like"/>
    <property type="match status" value="1"/>
</dbReference>
<accession>A0ABX0UZ77</accession>
<dbReference type="RefSeq" id="WP_166952067.1">
    <property type="nucleotide sequence ID" value="NZ_JAASQI010000004.1"/>
</dbReference>
<dbReference type="Gene3D" id="3.30.300.20">
    <property type="match status" value="1"/>
</dbReference>
<dbReference type="InterPro" id="IPR036102">
    <property type="entry name" value="OsmC/Ohrsf"/>
</dbReference>